<dbReference type="InterPro" id="IPR036691">
    <property type="entry name" value="Endo/exonu/phosph_ase_sf"/>
</dbReference>
<protein>
    <submittedName>
        <fullName evidence="3">Endonuclease/exonuclease/phosphatase family protein</fullName>
    </submittedName>
</protein>
<evidence type="ECO:0000313" key="4">
    <source>
        <dbReference type="Proteomes" id="UP001215231"/>
    </source>
</evidence>
<feature type="region of interest" description="Disordered" evidence="1">
    <location>
        <begin position="328"/>
        <end position="348"/>
    </location>
</feature>
<dbReference type="GO" id="GO:0004519">
    <property type="term" value="F:endonuclease activity"/>
    <property type="evidence" value="ECO:0007669"/>
    <property type="project" value="UniProtKB-KW"/>
</dbReference>
<reference evidence="3 4" key="1">
    <citation type="journal article" date="2022" name="Mar. Drugs">
        <title>Bioassay-Guided Fractionation Leads to the Detection of Cholic Acid Generated by the Rare Thalassomonas sp.</title>
        <authorList>
            <person name="Pheiffer F."/>
            <person name="Schneider Y.K."/>
            <person name="Hansen E.H."/>
            <person name="Andersen J.H."/>
            <person name="Isaksson J."/>
            <person name="Busche T."/>
            <person name="R C."/>
            <person name="Kalinowski J."/>
            <person name="Zyl L.V."/>
            <person name="Trindade M."/>
        </authorList>
    </citation>
    <scope>NUCLEOTIDE SEQUENCE [LARGE SCALE GENOMIC DNA]</scope>
    <source>
        <strain evidence="3 4">A5K-61T</strain>
    </source>
</reference>
<keyword evidence="3" id="KW-0255">Endonuclease</keyword>
<keyword evidence="4" id="KW-1185">Reference proteome</keyword>
<organism evidence="3 4">
    <name type="scientific">Thalassomonas haliotis</name>
    <dbReference type="NCBI Taxonomy" id="485448"/>
    <lineage>
        <taxon>Bacteria</taxon>
        <taxon>Pseudomonadati</taxon>
        <taxon>Pseudomonadota</taxon>
        <taxon>Gammaproteobacteria</taxon>
        <taxon>Alteromonadales</taxon>
        <taxon>Colwelliaceae</taxon>
        <taxon>Thalassomonas</taxon>
    </lineage>
</organism>
<dbReference type="Gene3D" id="3.60.10.10">
    <property type="entry name" value="Endonuclease/exonuclease/phosphatase"/>
    <property type="match status" value="1"/>
</dbReference>
<keyword evidence="3" id="KW-0378">Hydrolase</keyword>
<evidence type="ECO:0000256" key="1">
    <source>
        <dbReference type="SAM" id="MobiDB-lite"/>
    </source>
</evidence>
<sequence length="415" mass="46156">MLLTACEGTSINKPTAVSEKTAVSKQSAVSQETAISKQKTKVRIATFNVSMEALNYLPHVKGQAPQVKGDELAHSLAANHQQIRNIAEIIQRINPDIILLNEFDRRDDSHQALKTFLQNYLGKSQQGQAPQNFPYFFQGPVNTGVAAPFDLNNNGQSGESPADTYGFGFFPGHFAMALLSKHPISHEQIRTFQHFKWQDMPGALQPVDPETGKPWYNTDAWQQMRLSSKSHWDVPVSVNGQTIHVLASHPTPPVFDGPEDRNGKRNHDEIRFWLDYITPGKGGYIYDDNAVKGGYQSHEPFVIMGDQNASSVEGDAINSGIQALLSSEQVQDPHPESAGAAEYTQGNPHGKHHTAYWGMRADYVLPSSFGWKIKDSGVFWPKADDETYRLIKDRQASSDHRLVWVDLELPAAANK</sequence>
<dbReference type="SUPFAM" id="SSF56219">
    <property type="entry name" value="DNase I-like"/>
    <property type="match status" value="1"/>
</dbReference>
<gene>
    <name evidence="3" type="ORF">H3N35_11635</name>
</gene>
<keyword evidence="3" id="KW-0540">Nuclease</keyword>
<dbReference type="Pfam" id="PF03372">
    <property type="entry name" value="Exo_endo_phos"/>
    <property type="match status" value="1"/>
</dbReference>
<dbReference type="EMBL" id="CP059693">
    <property type="protein sequence ID" value="WDE14502.1"/>
    <property type="molecule type" value="Genomic_DNA"/>
</dbReference>
<evidence type="ECO:0000259" key="2">
    <source>
        <dbReference type="Pfam" id="PF03372"/>
    </source>
</evidence>
<proteinExistence type="predicted"/>
<dbReference type="Proteomes" id="UP001215231">
    <property type="component" value="Chromosome"/>
</dbReference>
<feature type="domain" description="Endonuclease/exonuclease/phosphatase" evidence="2">
    <location>
        <begin position="45"/>
        <end position="400"/>
    </location>
</feature>
<accession>A0ABY7VQM6</accession>
<evidence type="ECO:0000313" key="3">
    <source>
        <dbReference type="EMBL" id="WDE14502.1"/>
    </source>
</evidence>
<dbReference type="InterPro" id="IPR005135">
    <property type="entry name" value="Endo/exonuclease/phosphatase"/>
</dbReference>
<name>A0ABY7VQM6_9GAMM</name>